<dbReference type="Gene3D" id="1.20.58.1540">
    <property type="entry name" value="Actin interacting protein 3, C-terminal domain"/>
    <property type="match status" value="1"/>
</dbReference>
<dbReference type="EMBL" id="SKBN01000072">
    <property type="protein sequence ID" value="TGJ84219.1"/>
    <property type="molecule type" value="Genomic_DNA"/>
</dbReference>
<dbReference type="Pfam" id="PF23153">
    <property type="entry name" value="Aip3p_Bud6_N"/>
    <property type="match status" value="1"/>
</dbReference>
<protein>
    <recommendedName>
        <fullName evidence="4">Actin interacting protein 3 C-terminal domain-containing protein</fullName>
    </recommendedName>
</protein>
<comment type="caution">
    <text evidence="5">The sequence shown here is derived from an EMBL/GenBank/DDBJ whole genome shotgun (WGS) entry which is preliminary data.</text>
</comment>
<evidence type="ECO:0000256" key="2">
    <source>
        <dbReference type="SAM" id="Coils"/>
    </source>
</evidence>
<dbReference type="OrthoDB" id="783096at2759"/>
<dbReference type="Proteomes" id="UP000297716">
    <property type="component" value="Unassembled WGS sequence"/>
</dbReference>
<evidence type="ECO:0000256" key="3">
    <source>
        <dbReference type="SAM" id="MobiDB-lite"/>
    </source>
</evidence>
<dbReference type="InterPro" id="IPR005613">
    <property type="entry name" value="AIP3_C"/>
</dbReference>
<dbReference type="InterPro" id="IPR056279">
    <property type="entry name" value="Aip3p_Bud6_N"/>
</dbReference>
<evidence type="ECO:0000313" key="5">
    <source>
        <dbReference type="EMBL" id="TGJ84219.1"/>
    </source>
</evidence>
<feature type="region of interest" description="Disordered" evidence="3">
    <location>
        <begin position="163"/>
        <end position="262"/>
    </location>
</feature>
<gene>
    <name evidence="5" type="ORF">E0Z10_g4514</name>
</gene>
<dbReference type="GO" id="GO:0030010">
    <property type="term" value="P:establishment of cell polarity"/>
    <property type="evidence" value="ECO:0007669"/>
    <property type="project" value="TreeGrafter"/>
</dbReference>
<feature type="region of interest" description="Disordered" evidence="3">
    <location>
        <begin position="280"/>
        <end position="422"/>
    </location>
</feature>
<organism evidence="5 6">
    <name type="scientific">Xylaria hypoxylon</name>
    <dbReference type="NCBI Taxonomy" id="37992"/>
    <lineage>
        <taxon>Eukaryota</taxon>
        <taxon>Fungi</taxon>
        <taxon>Dikarya</taxon>
        <taxon>Ascomycota</taxon>
        <taxon>Pezizomycotina</taxon>
        <taxon>Sordariomycetes</taxon>
        <taxon>Xylariomycetidae</taxon>
        <taxon>Xylariales</taxon>
        <taxon>Xylariaceae</taxon>
        <taxon>Xylaria</taxon>
    </lineage>
</organism>
<reference evidence="5 6" key="1">
    <citation type="submission" date="2019-03" db="EMBL/GenBank/DDBJ databases">
        <title>Draft genome sequence of Xylaria hypoxylon DSM 108379, a ubiquitous saprotrophic-parasitic fungi on hardwood.</title>
        <authorList>
            <person name="Buettner E."/>
            <person name="Leonhardt S."/>
            <person name="Gebauer A.M."/>
            <person name="Liers C."/>
            <person name="Hofrichter M."/>
            <person name="Kellner H."/>
        </authorList>
    </citation>
    <scope>NUCLEOTIDE SEQUENCE [LARGE SCALE GENOMIC DNA]</scope>
    <source>
        <strain evidence="5 6">DSM 108379</strain>
    </source>
</reference>
<dbReference type="STRING" id="37992.A0A4Z0YIS3"/>
<dbReference type="InterPro" id="IPR051825">
    <property type="entry name" value="SRCIN1"/>
</dbReference>
<dbReference type="GO" id="GO:0005737">
    <property type="term" value="C:cytoplasm"/>
    <property type="evidence" value="ECO:0007669"/>
    <property type="project" value="TreeGrafter"/>
</dbReference>
<dbReference type="GO" id="GO:0005519">
    <property type="term" value="F:cytoskeletal regulatory protein binding"/>
    <property type="evidence" value="ECO:0007669"/>
    <property type="project" value="InterPro"/>
</dbReference>
<dbReference type="GO" id="GO:0051286">
    <property type="term" value="C:cell tip"/>
    <property type="evidence" value="ECO:0007669"/>
    <property type="project" value="TreeGrafter"/>
</dbReference>
<dbReference type="PANTHER" id="PTHR22741:SF10">
    <property type="entry name" value="COILED-COIL DOMAIN-CONTAINING PROTEIN CG32809"/>
    <property type="match status" value="1"/>
</dbReference>
<keyword evidence="6" id="KW-1185">Reference proteome</keyword>
<dbReference type="Pfam" id="PF03915">
    <property type="entry name" value="AIP3"/>
    <property type="match status" value="1"/>
</dbReference>
<dbReference type="InterPro" id="IPR022782">
    <property type="entry name" value="AIP3-like_C"/>
</dbReference>
<dbReference type="AlphaFoldDB" id="A0A4Z0YIS3"/>
<name>A0A4Z0YIS3_9PEZI</name>
<feature type="region of interest" description="Disordered" evidence="3">
    <location>
        <begin position="111"/>
        <end position="149"/>
    </location>
</feature>
<dbReference type="PANTHER" id="PTHR22741">
    <property type="entry name" value="P140CAP/SNIP-RELATED"/>
    <property type="match status" value="1"/>
</dbReference>
<keyword evidence="1 2" id="KW-0175">Coiled coil</keyword>
<sequence length="907" mass="100668">MPLSQIEKSVTHLLVATKQLLETLTQWSRGAATDTQVSDVYVRLGYEFNMACRAFTAINVDTSDLGNVPESLRHILEATLSQEASTESLEKYLPRIRDIIINLLHGLKRKQQKLRQRQSKDKDGGSPEDNSMASRTMSTSTVGSNGTGLTTLLSEGLDIGYNSAAQRDGGRGSGNGAAPFGVDSSPNRRFQREQSQTSLISDMSSLSSNTMQNIPVLPPYPGDETIPAGPSKGSIDIDSFPPPPPPPKSQQSALAALQRGKDLERRASRRYSAYQISKHLGAPTNGVPMLPSQNTPMPNRGRAEVRESMRAVQVRESMRHNRNASNQSKSALDISPVRVPSQISEESSVADLPPPGEALPTQSPNEKFRPSATISGPLQDAFAVNGPESPDEARPKADLSRESKQRPETPSNKEQREFIQEQSPPLDKELTLFLQYKSKVKKFVLPEGYTELTIGRLQLAFIEKFSWNTALNGADLPEIYIQDPVSGVRHELEDLSDIKDRTVLALNIEPLDEVKKHIDEGLGTLKKTMEEVRQNVTDHAAALQQVSDRQLETAKEMARMAAAPPVAIESAKTSGPGIGAKLNPSQLRELQSLRRDLAVLRQTYSNFQTEIQSSMSSLRSKAANVKVAAIKAAVPTVEGDSGYSYVVKGRKHLNSDSDRLVNKVDDLQDLVEDLRKDVVNRGVRPLPRQLEGVSKDIQVLTKELKKMEDYMKREKPVWTKIWEKELEEVCQGRDELKLMEDLMIDLKDDLEKATETFTLVEQATKEQMKENTPTARQFSRGLQSLGNSANPTAAKEGVLGEVRALQPNHEDRLEAIERAEKLRQKELESRKDNPMTKEIANFVEEGKLKKSGGFEEVERARKAKDDRIRREVWERMNGIVPDDPIGEEVNGNDSPAATENEEEEAQS</sequence>
<dbReference type="SMART" id="SM00806">
    <property type="entry name" value="AIP3"/>
    <property type="match status" value="1"/>
</dbReference>
<evidence type="ECO:0000259" key="4">
    <source>
        <dbReference type="SMART" id="SM00806"/>
    </source>
</evidence>
<feature type="coiled-coil region" evidence="2">
    <location>
        <begin position="650"/>
        <end position="710"/>
    </location>
</feature>
<accession>A0A4Z0YIS3</accession>
<proteinExistence type="predicted"/>
<feature type="region of interest" description="Disordered" evidence="3">
    <location>
        <begin position="878"/>
        <end position="907"/>
    </location>
</feature>
<evidence type="ECO:0000256" key="1">
    <source>
        <dbReference type="ARBA" id="ARBA00023054"/>
    </source>
</evidence>
<feature type="compositionally biased region" description="Basic and acidic residues" evidence="3">
    <location>
        <begin position="391"/>
        <end position="419"/>
    </location>
</feature>
<evidence type="ECO:0000313" key="6">
    <source>
        <dbReference type="Proteomes" id="UP000297716"/>
    </source>
</evidence>
<feature type="compositionally biased region" description="Low complexity" evidence="3">
    <location>
        <begin position="136"/>
        <end position="149"/>
    </location>
</feature>
<feature type="compositionally biased region" description="Low complexity" evidence="3">
    <location>
        <begin position="194"/>
        <end position="211"/>
    </location>
</feature>
<feature type="domain" description="Actin interacting protein 3 C-terminal" evidence="4">
    <location>
        <begin position="433"/>
        <end position="866"/>
    </location>
</feature>